<evidence type="ECO:0000313" key="2">
    <source>
        <dbReference type="Proteomes" id="UP000002497"/>
    </source>
</evidence>
<sequence>MHLITPPLLSPSTTCMLPPPACCHHLHAAPTLLTTAAAAPPPPPPFITISLSLPSTIRVSIHQMIDIRVPVWFTKPVLEKQKEKKKKKKKKKKNSCLFADFGYYLTLPYKFDMMGPGILVLFQSHYGSGWNGK</sequence>
<dbReference type="EMBL" id="GL636493">
    <property type="protein sequence ID" value="EFW17710.1"/>
    <property type="molecule type" value="Genomic_DNA"/>
</dbReference>
<organism evidence="2">
    <name type="scientific">Coccidioides posadasii (strain RMSCC 757 / Silveira)</name>
    <name type="common">Valley fever fungus</name>
    <dbReference type="NCBI Taxonomy" id="443226"/>
    <lineage>
        <taxon>Eukaryota</taxon>
        <taxon>Fungi</taxon>
        <taxon>Dikarya</taxon>
        <taxon>Ascomycota</taxon>
        <taxon>Pezizomycotina</taxon>
        <taxon>Eurotiomycetes</taxon>
        <taxon>Eurotiomycetidae</taxon>
        <taxon>Onygenales</taxon>
        <taxon>Onygenaceae</taxon>
        <taxon>Coccidioides</taxon>
    </lineage>
</organism>
<accession>E9D751</accession>
<dbReference type="Proteomes" id="UP000002497">
    <property type="component" value="Unassembled WGS sequence"/>
</dbReference>
<name>E9D751_COCPS</name>
<reference evidence="2" key="2">
    <citation type="submission" date="2010-03" db="EMBL/GenBank/DDBJ databases">
        <title>The genome sequence of Coccidioides posadasii strain Silveira.</title>
        <authorList>
            <consortium name="The Broad Institute Genome Sequencing Center for Infectious Disease"/>
            <person name="Neafsey D."/>
            <person name="Orbach M."/>
            <person name="Henn M.R."/>
            <person name="Cole G.T."/>
            <person name="Galgiani J."/>
            <person name="Gardner M.J."/>
            <person name="Kirkland T.N."/>
            <person name="Taylor J.W."/>
            <person name="Young S.K."/>
            <person name="Zeng Q."/>
            <person name="Koehrsen M."/>
            <person name="Alvarado L."/>
            <person name="Berlin A."/>
            <person name="Borenstein D."/>
            <person name="Chapman S.B."/>
            <person name="Chen Z."/>
            <person name="Engels R."/>
            <person name="Freedman E."/>
            <person name="Gellesch M."/>
            <person name="Goldberg J."/>
            <person name="Griggs A."/>
            <person name="Gujja S."/>
            <person name="Heilman E."/>
            <person name="Heiman D."/>
            <person name="Howarth C."/>
            <person name="Jen D."/>
            <person name="Larson L."/>
            <person name="Mehta T."/>
            <person name="Neiman D."/>
            <person name="Park D."/>
            <person name="Pearson M."/>
            <person name="Richards J."/>
            <person name="Roberts A."/>
            <person name="Saif S."/>
            <person name="Shea T."/>
            <person name="Shenoy N."/>
            <person name="Sisk P."/>
            <person name="Stolte C."/>
            <person name="Sykes S."/>
            <person name="Walk T."/>
            <person name="White J."/>
            <person name="Yandava C."/>
            <person name="Haas B."/>
            <person name="Nusbaum C."/>
            <person name="Birren B."/>
        </authorList>
    </citation>
    <scope>NUCLEOTIDE SEQUENCE [LARGE SCALE GENOMIC DNA]</scope>
    <source>
        <strain evidence="2">RMSCC 757 / Silveira</strain>
    </source>
</reference>
<dbReference type="VEuPathDB" id="FungiDB:CPSG_05347"/>
<proteinExistence type="predicted"/>
<dbReference type="AlphaFoldDB" id="E9D751"/>
<keyword evidence="2" id="KW-1185">Reference proteome</keyword>
<reference evidence="2" key="1">
    <citation type="journal article" date="2010" name="Genome Res.">
        <title>Population genomic sequencing of Coccidioides fungi reveals recent hybridization and transposon control.</title>
        <authorList>
            <person name="Neafsey D.E."/>
            <person name="Barker B.M."/>
            <person name="Sharpton T.J."/>
            <person name="Stajich J.E."/>
            <person name="Park D.J."/>
            <person name="Whiston E."/>
            <person name="Hung C.-Y."/>
            <person name="McMahan C."/>
            <person name="White J."/>
            <person name="Sykes S."/>
            <person name="Heiman D."/>
            <person name="Young S."/>
            <person name="Zeng Q."/>
            <person name="Abouelleil A."/>
            <person name="Aftuck L."/>
            <person name="Bessette D."/>
            <person name="Brown A."/>
            <person name="FitzGerald M."/>
            <person name="Lui A."/>
            <person name="Macdonald J.P."/>
            <person name="Priest M."/>
            <person name="Orbach M.J."/>
            <person name="Galgiani J.N."/>
            <person name="Kirkland T.N."/>
            <person name="Cole G.T."/>
            <person name="Birren B.W."/>
            <person name="Henn M.R."/>
            <person name="Taylor J.W."/>
            <person name="Rounsley S.D."/>
        </authorList>
    </citation>
    <scope>NUCLEOTIDE SEQUENCE [LARGE SCALE GENOMIC DNA]</scope>
    <source>
        <strain evidence="2">RMSCC 757 / Silveira</strain>
    </source>
</reference>
<evidence type="ECO:0000313" key="1">
    <source>
        <dbReference type="EMBL" id="EFW17710.1"/>
    </source>
</evidence>
<gene>
    <name evidence="1" type="ORF">CPSG_05347</name>
</gene>
<protein>
    <submittedName>
        <fullName evidence="1">Uncharacterized protein</fullName>
    </submittedName>
</protein>
<dbReference type="HOGENOM" id="CLU_1906555_0_0_1"/>